<feature type="region of interest" description="Disordered" evidence="1">
    <location>
        <begin position="1"/>
        <end position="26"/>
    </location>
</feature>
<dbReference type="AlphaFoldDB" id="A0A6A5Z5I7"/>
<name>A0A6A5Z5I7_9PLEO</name>
<sequence length="178" mass="20937">MAGSSSRGQWQEQLRSIYQTEEDDAKMREEVERKALEIQRKKQKKQDARNLERHSLLLVAWAFSVPGRIAPETNRAEAWLAVKKELLPEGDRVIFDKHIENARMEAENEEVRADRWLDWEAWYVTQAYSRGLTLDIVKKTVYLGTDSGLLDEIWEAEGKERKEREAELLRVAMEDQNY</sequence>
<proteinExistence type="predicted"/>
<protein>
    <submittedName>
        <fullName evidence="2">Uncharacterized protein</fullName>
    </submittedName>
</protein>
<evidence type="ECO:0000256" key="1">
    <source>
        <dbReference type="SAM" id="MobiDB-lite"/>
    </source>
</evidence>
<feature type="compositionally biased region" description="Polar residues" evidence="1">
    <location>
        <begin position="1"/>
        <end position="19"/>
    </location>
</feature>
<accession>A0A6A5Z5I7</accession>
<keyword evidence="3" id="KW-1185">Reference proteome</keyword>
<dbReference type="Proteomes" id="UP000799770">
    <property type="component" value="Unassembled WGS sequence"/>
</dbReference>
<gene>
    <name evidence="2" type="ORF">BDV96DRAFT_646617</name>
</gene>
<reference evidence="2" key="1">
    <citation type="journal article" date="2020" name="Stud. Mycol.">
        <title>101 Dothideomycetes genomes: a test case for predicting lifestyles and emergence of pathogens.</title>
        <authorList>
            <person name="Haridas S."/>
            <person name="Albert R."/>
            <person name="Binder M."/>
            <person name="Bloem J."/>
            <person name="Labutti K."/>
            <person name="Salamov A."/>
            <person name="Andreopoulos B."/>
            <person name="Baker S."/>
            <person name="Barry K."/>
            <person name="Bills G."/>
            <person name="Bluhm B."/>
            <person name="Cannon C."/>
            <person name="Castanera R."/>
            <person name="Culley D."/>
            <person name="Daum C."/>
            <person name="Ezra D."/>
            <person name="Gonzalez J."/>
            <person name="Henrissat B."/>
            <person name="Kuo A."/>
            <person name="Liang C."/>
            <person name="Lipzen A."/>
            <person name="Lutzoni F."/>
            <person name="Magnuson J."/>
            <person name="Mondo S."/>
            <person name="Nolan M."/>
            <person name="Ohm R."/>
            <person name="Pangilinan J."/>
            <person name="Park H.-J."/>
            <person name="Ramirez L."/>
            <person name="Alfaro M."/>
            <person name="Sun H."/>
            <person name="Tritt A."/>
            <person name="Yoshinaga Y."/>
            <person name="Zwiers L.-H."/>
            <person name="Turgeon B."/>
            <person name="Goodwin S."/>
            <person name="Spatafora J."/>
            <person name="Crous P."/>
            <person name="Grigoriev I."/>
        </authorList>
    </citation>
    <scope>NUCLEOTIDE SEQUENCE</scope>
    <source>
        <strain evidence="2">CBS 627.86</strain>
    </source>
</reference>
<organism evidence="2 3">
    <name type="scientific">Lophiotrema nucula</name>
    <dbReference type="NCBI Taxonomy" id="690887"/>
    <lineage>
        <taxon>Eukaryota</taxon>
        <taxon>Fungi</taxon>
        <taxon>Dikarya</taxon>
        <taxon>Ascomycota</taxon>
        <taxon>Pezizomycotina</taxon>
        <taxon>Dothideomycetes</taxon>
        <taxon>Pleosporomycetidae</taxon>
        <taxon>Pleosporales</taxon>
        <taxon>Lophiotremataceae</taxon>
        <taxon>Lophiotrema</taxon>
    </lineage>
</organism>
<dbReference type="EMBL" id="ML977324">
    <property type="protein sequence ID" value="KAF2114739.1"/>
    <property type="molecule type" value="Genomic_DNA"/>
</dbReference>
<evidence type="ECO:0000313" key="2">
    <source>
        <dbReference type="EMBL" id="KAF2114739.1"/>
    </source>
</evidence>
<evidence type="ECO:0000313" key="3">
    <source>
        <dbReference type="Proteomes" id="UP000799770"/>
    </source>
</evidence>